<keyword evidence="4 9" id="KW-0863">Zinc-finger</keyword>
<dbReference type="PANTHER" id="PTHR47772">
    <property type="entry name" value="ZINC FINGER PROTEIN 200"/>
    <property type="match status" value="1"/>
</dbReference>
<comment type="subcellular location">
    <subcellularLocation>
        <location evidence="1">Nucleus</location>
    </subcellularLocation>
</comment>
<dbReference type="InterPro" id="IPR013087">
    <property type="entry name" value="Znf_C2H2_type"/>
</dbReference>
<keyword evidence="5" id="KW-0862">Zinc</keyword>
<proteinExistence type="predicted"/>
<gene>
    <name evidence="12" type="primary">Znf382</name>
    <name evidence="12" type="ORF">TOXRED_R15458</name>
</gene>
<dbReference type="SUPFAM" id="SSF57667">
    <property type="entry name" value="beta-beta-alpha zinc fingers"/>
    <property type="match status" value="2"/>
</dbReference>
<feature type="domain" description="C2H2-type" evidence="11">
    <location>
        <begin position="63"/>
        <end position="90"/>
    </location>
</feature>
<feature type="domain" description="C2H2-type" evidence="11">
    <location>
        <begin position="129"/>
        <end position="155"/>
    </location>
</feature>
<protein>
    <submittedName>
        <fullName evidence="12">ZN382 protein</fullName>
    </submittedName>
</protein>
<keyword evidence="6" id="KW-0805">Transcription regulation</keyword>
<evidence type="ECO:0000256" key="3">
    <source>
        <dbReference type="ARBA" id="ARBA00022737"/>
    </source>
</evidence>
<evidence type="ECO:0000259" key="11">
    <source>
        <dbReference type="PROSITE" id="PS50157"/>
    </source>
</evidence>
<sequence>AGARSGSDGKDDIGGHGEPGCDVSRSGCRDTEPGGCAQPLPRQLPELLSGAETAPRAQPDRPYLCGTCGKSFRHQRSLLAHKKLRGGARARHGCAKCGRAFCLRGDLLRHRDAHRARPAGPRRCEEPPFVCERCGLSFSWRESLELHLRAHRAPE</sequence>
<organism evidence="12 13">
    <name type="scientific">Toxostoma redivivum</name>
    <name type="common">California thrasher</name>
    <dbReference type="NCBI Taxonomy" id="99882"/>
    <lineage>
        <taxon>Eukaryota</taxon>
        <taxon>Metazoa</taxon>
        <taxon>Chordata</taxon>
        <taxon>Craniata</taxon>
        <taxon>Vertebrata</taxon>
        <taxon>Euteleostomi</taxon>
        <taxon>Archelosauria</taxon>
        <taxon>Archosauria</taxon>
        <taxon>Dinosauria</taxon>
        <taxon>Saurischia</taxon>
        <taxon>Theropoda</taxon>
        <taxon>Coelurosauria</taxon>
        <taxon>Aves</taxon>
        <taxon>Neognathae</taxon>
        <taxon>Neoaves</taxon>
        <taxon>Telluraves</taxon>
        <taxon>Australaves</taxon>
        <taxon>Passeriformes</taxon>
        <taxon>Mimidae</taxon>
        <taxon>Toxostoma</taxon>
    </lineage>
</organism>
<evidence type="ECO:0000256" key="5">
    <source>
        <dbReference type="ARBA" id="ARBA00022833"/>
    </source>
</evidence>
<dbReference type="Pfam" id="PF00096">
    <property type="entry name" value="zf-C2H2"/>
    <property type="match status" value="2"/>
</dbReference>
<accession>A0A7K5JEJ5</accession>
<keyword evidence="8" id="KW-0539">Nucleus</keyword>
<reference evidence="12 13" key="1">
    <citation type="submission" date="2019-09" db="EMBL/GenBank/DDBJ databases">
        <title>Bird 10,000 Genomes (B10K) Project - Family phase.</title>
        <authorList>
            <person name="Zhang G."/>
        </authorList>
    </citation>
    <scope>NUCLEOTIDE SEQUENCE [LARGE SCALE GENOMIC DNA]</scope>
    <source>
        <strain evidence="12">B10K-DU-002-15</strain>
        <tissue evidence="12">Muscle</tissue>
    </source>
</reference>
<name>A0A7K5JEJ5_TOXRE</name>
<feature type="non-terminal residue" evidence="12">
    <location>
        <position position="1"/>
    </location>
</feature>
<feature type="non-terminal residue" evidence="12">
    <location>
        <position position="155"/>
    </location>
</feature>
<dbReference type="InterPro" id="IPR036236">
    <property type="entry name" value="Znf_C2H2_sf"/>
</dbReference>
<evidence type="ECO:0000313" key="12">
    <source>
        <dbReference type="EMBL" id="NWS91863.1"/>
    </source>
</evidence>
<dbReference type="Proteomes" id="UP000523146">
    <property type="component" value="Unassembled WGS sequence"/>
</dbReference>
<dbReference type="AlphaFoldDB" id="A0A7K5JEJ5"/>
<evidence type="ECO:0000256" key="6">
    <source>
        <dbReference type="ARBA" id="ARBA00023015"/>
    </source>
</evidence>
<evidence type="ECO:0000256" key="4">
    <source>
        <dbReference type="ARBA" id="ARBA00022771"/>
    </source>
</evidence>
<dbReference type="FunFam" id="3.30.160.60:FF:000065">
    <property type="entry name" value="B-cell CLL/lymphoma 6, member B"/>
    <property type="match status" value="1"/>
</dbReference>
<evidence type="ECO:0000313" key="13">
    <source>
        <dbReference type="Proteomes" id="UP000523146"/>
    </source>
</evidence>
<dbReference type="PANTHER" id="PTHR47772:SF13">
    <property type="entry name" value="GASTRULA ZINC FINGER PROTEIN XLCGF49.1-LIKE-RELATED"/>
    <property type="match status" value="1"/>
</dbReference>
<dbReference type="PROSITE" id="PS50157">
    <property type="entry name" value="ZINC_FINGER_C2H2_2"/>
    <property type="match status" value="3"/>
</dbReference>
<dbReference type="GO" id="GO:0008270">
    <property type="term" value="F:zinc ion binding"/>
    <property type="evidence" value="ECO:0007669"/>
    <property type="project" value="UniProtKB-KW"/>
</dbReference>
<evidence type="ECO:0000256" key="2">
    <source>
        <dbReference type="ARBA" id="ARBA00022723"/>
    </source>
</evidence>
<evidence type="ECO:0000256" key="1">
    <source>
        <dbReference type="ARBA" id="ARBA00004123"/>
    </source>
</evidence>
<evidence type="ECO:0000256" key="10">
    <source>
        <dbReference type="SAM" id="MobiDB-lite"/>
    </source>
</evidence>
<evidence type="ECO:0000256" key="7">
    <source>
        <dbReference type="ARBA" id="ARBA00023163"/>
    </source>
</evidence>
<evidence type="ECO:0000256" key="9">
    <source>
        <dbReference type="PROSITE-ProRule" id="PRU00042"/>
    </source>
</evidence>
<dbReference type="SMART" id="SM00355">
    <property type="entry name" value="ZnF_C2H2"/>
    <property type="match status" value="3"/>
</dbReference>
<dbReference type="PROSITE" id="PS00028">
    <property type="entry name" value="ZINC_FINGER_C2H2_1"/>
    <property type="match status" value="2"/>
</dbReference>
<keyword evidence="13" id="KW-1185">Reference proteome</keyword>
<feature type="domain" description="C2H2-type" evidence="11">
    <location>
        <begin position="92"/>
        <end position="119"/>
    </location>
</feature>
<keyword evidence="7" id="KW-0804">Transcription</keyword>
<keyword evidence="2" id="KW-0479">Metal-binding</keyword>
<comment type="caution">
    <text evidence="12">The sequence shown here is derived from an EMBL/GenBank/DDBJ whole genome shotgun (WGS) entry which is preliminary data.</text>
</comment>
<dbReference type="GO" id="GO:0005634">
    <property type="term" value="C:nucleus"/>
    <property type="evidence" value="ECO:0007669"/>
    <property type="project" value="UniProtKB-SubCell"/>
</dbReference>
<feature type="region of interest" description="Disordered" evidence="10">
    <location>
        <begin position="1"/>
        <end position="42"/>
    </location>
</feature>
<keyword evidence="3" id="KW-0677">Repeat</keyword>
<dbReference type="Gene3D" id="3.30.160.60">
    <property type="entry name" value="Classic Zinc Finger"/>
    <property type="match status" value="2"/>
</dbReference>
<evidence type="ECO:0000256" key="8">
    <source>
        <dbReference type="ARBA" id="ARBA00023242"/>
    </source>
</evidence>
<dbReference type="InterPro" id="IPR050636">
    <property type="entry name" value="C2H2-ZF_domain-containing"/>
</dbReference>
<dbReference type="EMBL" id="VXBI01013527">
    <property type="protein sequence ID" value="NWS91863.1"/>
    <property type="molecule type" value="Genomic_DNA"/>
</dbReference>